<evidence type="ECO:0000259" key="5">
    <source>
        <dbReference type="Pfam" id="PF08386"/>
    </source>
</evidence>
<feature type="domain" description="Peptidase S33 tripeptidyl aminopeptidase-like C-terminal" evidence="5">
    <location>
        <begin position="408"/>
        <end position="502"/>
    </location>
</feature>
<dbReference type="InterPro" id="IPR000073">
    <property type="entry name" value="AB_hydrolase_1"/>
</dbReference>
<comment type="similarity">
    <text evidence="1">Belongs to the peptidase S33 family.</text>
</comment>
<keyword evidence="2" id="KW-0378">Hydrolase</keyword>
<dbReference type="OrthoDB" id="425534at2759"/>
<evidence type="ECO:0000313" key="6">
    <source>
        <dbReference type="EMBL" id="KAH7076250.1"/>
    </source>
</evidence>
<dbReference type="EMBL" id="JAGMVJ010000019">
    <property type="protein sequence ID" value="KAH7076250.1"/>
    <property type="molecule type" value="Genomic_DNA"/>
</dbReference>
<evidence type="ECO:0000313" key="7">
    <source>
        <dbReference type="Proteomes" id="UP000813461"/>
    </source>
</evidence>
<evidence type="ECO:0000259" key="4">
    <source>
        <dbReference type="Pfam" id="PF00561"/>
    </source>
</evidence>
<keyword evidence="3" id="KW-0732">Signal</keyword>
<dbReference type="InterPro" id="IPR051601">
    <property type="entry name" value="Serine_prot/Carboxylest_S33"/>
</dbReference>
<dbReference type="AlphaFoldDB" id="A0A8K0QZE4"/>
<dbReference type="Pfam" id="PF00561">
    <property type="entry name" value="Abhydrolase_1"/>
    <property type="match status" value="1"/>
</dbReference>
<feature type="signal peptide" evidence="3">
    <location>
        <begin position="1"/>
        <end position="21"/>
    </location>
</feature>
<dbReference type="PANTHER" id="PTHR43248">
    <property type="entry name" value="2-SUCCINYL-6-HYDROXY-2,4-CYCLOHEXADIENE-1-CARBOXYLATE SYNTHASE"/>
    <property type="match status" value="1"/>
</dbReference>
<comment type="caution">
    <text evidence="6">The sequence shown here is derived from an EMBL/GenBank/DDBJ whole genome shotgun (WGS) entry which is preliminary data.</text>
</comment>
<evidence type="ECO:0000256" key="1">
    <source>
        <dbReference type="ARBA" id="ARBA00010088"/>
    </source>
</evidence>
<gene>
    <name evidence="6" type="ORF">FB567DRAFT_156736</name>
</gene>
<organism evidence="6 7">
    <name type="scientific">Paraphoma chrysanthemicola</name>
    <dbReference type="NCBI Taxonomy" id="798071"/>
    <lineage>
        <taxon>Eukaryota</taxon>
        <taxon>Fungi</taxon>
        <taxon>Dikarya</taxon>
        <taxon>Ascomycota</taxon>
        <taxon>Pezizomycotina</taxon>
        <taxon>Dothideomycetes</taxon>
        <taxon>Pleosporomycetidae</taxon>
        <taxon>Pleosporales</taxon>
        <taxon>Pleosporineae</taxon>
        <taxon>Phaeosphaeriaceae</taxon>
        <taxon>Paraphoma</taxon>
    </lineage>
</organism>
<sequence length="505" mass="55656">MRSTTPSSIILLALCAIPALSAPIQHTLAPRTENSLNWTDCSAYPWLRSKDLQCGNITVPVDWAAPSGETFTLRMVRLPRPANATRPRVGSLFINPGGPGGSGVTAVANIASGFEPVSEEILHSFDLIGVDPRGVQQSVESICDSAIWAERVSLFPKTQEEYDRLVDKNRRLGESCRAQMGSVVDHLDTISAARDHEAVRAALGEDMNWLGISYGSMLGAQYAQLFPGKIRTMVFDGVLQHSRSEWDNARIETTAYAASLRKFFDWAETNDESALKGRDVEKFWYELLAKARQTPIQNPWCNYTNIPPQFRDCREDVNEEDILFNTQGLLLTTRQQNRVFLAEALVKASQGNADDFASSLPMSFNPSLFAGITIGCQDWAPTDSSFEDLQAKMRMVEEAASLTKGASQTWTLQASCIGWPNAPKNPPAKLNIKTQDPILLVNSLRDPSTSYEWAVGMQDEIEKSVLLTRNGDGHTSWSLSGATRVAIDHYLITEELPAPGTVLDS</sequence>
<protein>
    <submittedName>
        <fullName evidence="6">TAP-like protein-domain-containing protein</fullName>
    </submittedName>
</protein>
<dbReference type="GO" id="GO:0016787">
    <property type="term" value="F:hydrolase activity"/>
    <property type="evidence" value="ECO:0007669"/>
    <property type="project" value="UniProtKB-KW"/>
</dbReference>
<proteinExistence type="inferred from homology"/>
<reference evidence="6" key="1">
    <citation type="journal article" date="2021" name="Nat. Commun.">
        <title>Genetic determinants of endophytism in the Arabidopsis root mycobiome.</title>
        <authorList>
            <person name="Mesny F."/>
            <person name="Miyauchi S."/>
            <person name="Thiergart T."/>
            <person name="Pickel B."/>
            <person name="Atanasova L."/>
            <person name="Karlsson M."/>
            <person name="Huettel B."/>
            <person name="Barry K.W."/>
            <person name="Haridas S."/>
            <person name="Chen C."/>
            <person name="Bauer D."/>
            <person name="Andreopoulos W."/>
            <person name="Pangilinan J."/>
            <person name="LaButti K."/>
            <person name="Riley R."/>
            <person name="Lipzen A."/>
            <person name="Clum A."/>
            <person name="Drula E."/>
            <person name="Henrissat B."/>
            <person name="Kohler A."/>
            <person name="Grigoriev I.V."/>
            <person name="Martin F.M."/>
            <person name="Hacquard S."/>
        </authorList>
    </citation>
    <scope>NUCLEOTIDE SEQUENCE</scope>
    <source>
        <strain evidence="6">MPI-SDFR-AT-0120</strain>
    </source>
</reference>
<dbReference type="SUPFAM" id="SSF53474">
    <property type="entry name" value="alpha/beta-Hydrolases"/>
    <property type="match status" value="1"/>
</dbReference>
<dbReference type="Pfam" id="PF08386">
    <property type="entry name" value="Abhydrolase_4"/>
    <property type="match status" value="1"/>
</dbReference>
<feature type="chain" id="PRO_5035462830" evidence="3">
    <location>
        <begin position="22"/>
        <end position="505"/>
    </location>
</feature>
<keyword evidence="7" id="KW-1185">Reference proteome</keyword>
<dbReference type="Gene3D" id="3.40.50.1820">
    <property type="entry name" value="alpha/beta hydrolase"/>
    <property type="match status" value="1"/>
</dbReference>
<dbReference type="InterPro" id="IPR029058">
    <property type="entry name" value="AB_hydrolase_fold"/>
</dbReference>
<dbReference type="PANTHER" id="PTHR43248:SF30">
    <property type="entry name" value="AB HYDROLASE-1 DOMAIN-CONTAINING PROTEIN"/>
    <property type="match status" value="1"/>
</dbReference>
<dbReference type="InterPro" id="IPR013595">
    <property type="entry name" value="Pept_S33_TAP-like_C"/>
</dbReference>
<name>A0A8K0QZE4_9PLEO</name>
<evidence type="ECO:0000256" key="2">
    <source>
        <dbReference type="ARBA" id="ARBA00022801"/>
    </source>
</evidence>
<evidence type="ECO:0000256" key="3">
    <source>
        <dbReference type="SAM" id="SignalP"/>
    </source>
</evidence>
<accession>A0A8K0QZE4</accession>
<feature type="domain" description="AB hydrolase-1" evidence="4">
    <location>
        <begin position="92"/>
        <end position="251"/>
    </location>
</feature>
<dbReference type="Proteomes" id="UP000813461">
    <property type="component" value="Unassembled WGS sequence"/>
</dbReference>